<dbReference type="EMBL" id="CP021694">
    <property type="protein sequence ID" value="ARX35743.1"/>
    <property type="molecule type" value="Genomic_DNA"/>
</dbReference>
<feature type="domain" description="DUF1722" evidence="1">
    <location>
        <begin position="124"/>
        <end position="241"/>
    </location>
</feature>
<dbReference type="AlphaFoldDB" id="A0AAJ1DFZ4"/>
<dbReference type="PANTHER" id="PTHR30087">
    <property type="entry name" value="INNER MEMBRANE PROTEIN"/>
    <property type="match status" value="1"/>
</dbReference>
<dbReference type="InterPro" id="IPR013560">
    <property type="entry name" value="DUF1722"/>
</dbReference>
<evidence type="ECO:0000313" key="3">
    <source>
        <dbReference type="Proteomes" id="UP000195540"/>
    </source>
</evidence>
<dbReference type="RefSeq" id="WP_049198795.1">
    <property type="nucleotide sequence ID" value="NZ_BGKS01000075.1"/>
</dbReference>
<organism evidence="2 3">
    <name type="scientific">Proteus mirabilis</name>
    <dbReference type="NCBI Taxonomy" id="584"/>
    <lineage>
        <taxon>Bacteria</taxon>
        <taxon>Pseudomonadati</taxon>
        <taxon>Pseudomonadota</taxon>
        <taxon>Gammaproteobacteria</taxon>
        <taxon>Enterobacterales</taxon>
        <taxon>Morganellaceae</taxon>
        <taxon>Proteus</taxon>
    </lineage>
</organism>
<evidence type="ECO:0000313" key="2">
    <source>
        <dbReference type="EMBL" id="ARX35743.1"/>
    </source>
</evidence>
<reference evidence="2 3" key="1">
    <citation type="submission" date="2017-05" db="EMBL/GenBank/DDBJ databases">
        <title>Whole genome sequencing of Proteus mirabilis AR_0155.</title>
        <authorList>
            <person name="Conlan S."/>
            <person name="Thomas P.J."/>
            <person name="Mullikin J."/>
            <person name="Frank K.M."/>
            <person name="Segre J.A."/>
        </authorList>
    </citation>
    <scope>NUCLEOTIDE SEQUENCE [LARGE SCALE GENOMIC DNA]</scope>
    <source>
        <strain evidence="2 3">AR_0155</strain>
    </source>
</reference>
<name>A0AAJ1DFZ4_PROMI</name>
<evidence type="ECO:0000259" key="1">
    <source>
        <dbReference type="Pfam" id="PF08349"/>
    </source>
</evidence>
<protein>
    <submittedName>
        <fullName evidence="2">DUF1722 domain-containing protein</fullName>
    </submittedName>
</protein>
<dbReference type="Proteomes" id="UP000195540">
    <property type="component" value="Chromosome"/>
</dbReference>
<proteinExistence type="predicted"/>
<dbReference type="PANTHER" id="PTHR30087:SF0">
    <property type="entry name" value="INNER MEMBRANE PROTEIN"/>
    <property type="match status" value="1"/>
</dbReference>
<sequence>MKENYYYLEQTSEIASNKNALLQADWQRFCQLLCYEGIEIKQNNDQKRQNKAVICRVKMKGEYSSTLFTQILGGGELQLTLEQFSQPSGLEHFLTQFFALIDYQQQVNAKLSKKALIQFHSRYKYLLMAYSQVAYRELGRYMANIPNSLPLLQFAEQYQKALMKALSIPATREGHTNALMHMAGYFKRALSAEQKQLLTQEILSYRQGKTSLSAPLSRLKNYLAFYPDNYLLSQRYFSPYPAVFDDLRAQF</sequence>
<gene>
    <name evidence="2" type="ORF">AM402_16805</name>
</gene>
<dbReference type="Pfam" id="PF08349">
    <property type="entry name" value="DUF1722"/>
    <property type="match status" value="1"/>
</dbReference>
<accession>A0AAJ1DFZ4</accession>